<keyword evidence="3" id="KW-1185">Reference proteome</keyword>
<comment type="caution">
    <text evidence="2">The sequence shown here is derived from an EMBL/GenBank/DDBJ whole genome shotgun (WGS) entry which is preliminary data.</text>
</comment>
<evidence type="ECO:0000256" key="1">
    <source>
        <dbReference type="SAM" id="Phobius"/>
    </source>
</evidence>
<keyword evidence="1" id="KW-1133">Transmembrane helix</keyword>
<sequence length="579" mass="64781">MKSKSNSSSSSGKLIIVVVFLVGFSAWAYQAACPPPPKKLGSVDITSPRIKLRDGRHLSYIESGVPKEKAKSKLIYVHCFDCSKYHNPFAVSASPAVVEELGVYIVALDRPGYGQSDPDPKRTVKSLALDIEELADQLNLGPKLVGAVLISPAVNYWWDNIPSNLRKEAYSGQLEQDQWSMSVAHHLPSLTYWWNTQKWFPSFSVIAGFSPAIYSTSDVQVLSNMVARMDPDQWEFDPMDVENPFPNNNGSVHIWMGDGDLIVPVTLQRYIAQQLGWIKYHEVAGGGHMIPFADGVTDTILKTLLNREGDGDTHKRGKIPNWKSGVNEMANPRRNSYSTINEIPISIPEINTAPFQSQTLAARLSRFKIFLKKPQAFPFLLSIFLLLTWVFLRIQQRNSQFLSKPNQSNDISRRFSIDDDQDRDANLIRFTSGFPSPITKDNRGWMLDPVSIAIDSGIPGGAMVCASIHAGEIRPGGLRGNHRHHTCNETLLIWGARTMFRLENNALGKGYAQVTVDADEVAVAVSPSGTAHALKPSSEWHMVRVILKGCFLVLWLMYVYFSYFHLCFKFLAVDLHLFI</sequence>
<dbReference type="EMBL" id="LEKV01005106">
    <property type="protein sequence ID" value="KVH90321.1"/>
    <property type="molecule type" value="Genomic_DNA"/>
</dbReference>
<keyword evidence="1" id="KW-0472">Membrane</keyword>
<dbReference type="Gene3D" id="3.40.50.1820">
    <property type="entry name" value="alpha/beta hydrolase"/>
    <property type="match status" value="2"/>
</dbReference>
<dbReference type="Gramene" id="KVH90321">
    <property type="protein sequence ID" value="KVH90321"/>
    <property type="gene ID" value="Ccrd_007640"/>
</dbReference>
<dbReference type="Gene3D" id="2.60.120.10">
    <property type="entry name" value="Jelly Rolls"/>
    <property type="match status" value="1"/>
</dbReference>
<evidence type="ECO:0008006" key="4">
    <source>
        <dbReference type="Google" id="ProtNLM"/>
    </source>
</evidence>
<dbReference type="PANTHER" id="PTHR45763:SF51">
    <property type="entry name" value="ALPHA_BETA-HYDROLASES SUPERFAMILY PROTEIN"/>
    <property type="match status" value="1"/>
</dbReference>
<dbReference type="InterPro" id="IPR029058">
    <property type="entry name" value="AB_hydrolase_fold"/>
</dbReference>
<organism evidence="2 3">
    <name type="scientific">Cynara cardunculus var. scolymus</name>
    <name type="common">Globe artichoke</name>
    <name type="synonym">Cynara scolymus</name>
    <dbReference type="NCBI Taxonomy" id="59895"/>
    <lineage>
        <taxon>Eukaryota</taxon>
        <taxon>Viridiplantae</taxon>
        <taxon>Streptophyta</taxon>
        <taxon>Embryophyta</taxon>
        <taxon>Tracheophyta</taxon>
        <taxon>Spermatophyta</taxon>
        <taxon>Magnoliopsida</taxon>
        <taxon>eudicotyledons</taxon>
        <taxon>Gunneridae</taxon>
        <taxon>Pentapetalae</taxon>
        <taxon>asterids</taxon>
        <taxon>campanulids</taxon>
        <taxon>Asterales</taxon>
        <taxon>Asteraceae</taxon>
        <taxon>Carduoideae</taxon>
        <taxon>Cardueae</taxon>
        <taxon>Carduinae</taxon>
        <taxon>Cynara</taxon>
    </lineage>
</organism>
<dbReference type="AlphaFoldDB" id="A0A103XGJ5"/>
<name>A0A103XGJ5_CYNCS</name>
<feature type="transmembrane region" description="Helical" evidence="1">
    <location>
        <begin position="376"/>
        <end position="394"/>
    </location>
</feature>
<dbReference type="PANTHER" id="PTHR45763">
    <property type="entry name" value="HYDROLASE, ALPHA/BETA FOLD FAMILY PROTEIN, EXPRESSED-RELATED"/>
    <property type="match status" value="1"/>
</dbReference>
<dbReference type="InterPro" id="IPR014710">
    <property type="entry name" value="RmlC-like_jellyroll"/>
</dbReference>
<reference evidence="2 3" key="1">
    <citation type="journal article" date="2016" name="Sci. Rep.">
        <title>The genome sequence of the outbreeding globe artichoke constructed de novo incorporating a phase-aware low-pass sequencing strategy of F1 progeny.</title>
        <authorList>
            <person name="Scaglione D."/>
            <person name="Reyes-Chin-Wo S."/>
            <person name="Acquadro A."/>
            <person name="Froenicke L."/>
            <person name="Portis E."/>
            <person name="Beitel C."/>
            <person name="Tirone M."/>
            <person name="Mauro R."/>
            <person name="Lo Monaco A."/>
            <person name="Mauromicale G."/>
            <person name="Faccioli P."/>
            <person name="Cattivelli L."/>
            <person name="Rieseberg L."/>
            <person name="Michelmore R."/>
            <person name="Lanteri S."/>
        </authorList>
    </citation>
    <scope>NUCLEOTIDE SEQUENCE [LARGE SCALE GENOMIC DNA]</scope>
    <source>
        <strain evidence="2">2C</strain>
    </source>
</reference>
<protein>
    <recommendedName>
        <fullName evidence="4">AB hydrolase-1 domain-containing protein</fullName>
    </recommendedName>
</protein>
<keyword evidence="1" id="KW-0812">Transmembrane</keyword>
<proteinExistence type="predicted"/>
<evidence type="ECO:0000313" key="2">
    <source>
        <dbReference type="EMBL" id="KVH90321.1"/>
    </source>
</evidence>
<accession>A0A103XGJ5</accession>
<dbReference type="Proteomes" id="UP000243975">
    <property type="component" value="Unassembled WGS sequence"/>
</dbReference>
<dbReference type="SUPFAM" id="SSF53474">
    <property type="entry name" value="alpha/beta-Hydrolases"/>
    <property type="match status" value="1"/>
</dbReference>
<feature type="transmembrane region" description="Helical" evidence="1">
    <location>
        <begin position="545"/>
        <end position="566"/>
    </location>
</feature>
<gene>
    <name evidence="2" type="ORF">Ccrd_007640</name>
</gene>
<evidence type="ECO:0000313" key="3">
    <source>
        <dbReference type="Proteomes" id="UP000243975"/>
    </source>
</evidence>